<reference evidence="1 2" key="1">
    <citation type="submission" date="2007-02" db="EMBL/GenBank/DDBJ databases">
        <authorList>
            <person name="DeShazer D."/>
            <person name="Woods D.E."/>
            <person name="Nierman W.C."/>
        </authorList>
    </citation>
    <scope>NUCLEOTIDE SEQUENCE [LARGE SCALE GENOMIC DNA]</scope>
    <source>
        <strain evidence="1 2">1106a</strain>
    </source>
</reference>
<dbReference type="AlphaFoldDB" id="A3NZN1"/>
<accession>A3NZN1</accession>
<sequence>MQAFFERIFHASNSSIGRPEIRGKGKQHFALCVFSDA</sequence>
<organism evidence="1 2">
    <name type="scientific">Burkholderia pseudomallei (strain 1106a)</name>
    <dbReference type="NCBI Taxonomy" id="357348"/>
    <lineage>
        <taxon>Bacteria</taxon>
        <taxon>Pseudomonadati</taxon>
        <taxon>Pseudomonadota</taxon>
        <taxon>Betaproteobacteria</taxon>
        <taxon>Burkholderiales</taxon>
        <taxon>Burkholderiaceae</taxon>
        <taxon>Burkholderia</taxon>
        <taxon>pseudomallei group</taxon>
    </lineage>
</organism>
<protein>
    <submittedName>
        <fullName evidence="1">Uncharacterized protein</fullName>
    </submittedName>
</protein>
<name>A3NZN1_BURP0</name>
<dbReference type="EMBL" id="CP000572">
    <property type="protein sequence ID" value="ABN89695.1"/>
    <property type="molecule type" value="Genomic_DNA"/>
</dbReference>
<gene>
    <name evidence="1" type="ordered locus">BURPS1106A_3572</name>
</gene>
<dbReference type="HOGENOM" id="CLU_3341286_0_0_4"/>
<proteinExistence type="predicted"/>
<dbReference type="KEGG" id="bpl:BURPS1106A_3572"/>
<dbReference type="Proteomes" id="UP000006738">
    <property type="component" value="Chromosome I"/>
</dbReference>
<evidence type="ECO:0000313" key="1">
    <source>
        <dbReference type="EMBL" id="ABN89695.1"/>
    </source>
</evidence>
<evidence type="ECO:0000313" key="2">
    <source>
        <dbReference type="Proteomes" id="UP000006738"/>
    </source>
</evidence>